<evidence type="ECO:0000256" key="3">
    <source>
        <dbReference type="ARBA" id="ARBA00022448"/>
    </source>
</evidence>
<evidence type="ECO:0000256" key="5">
    <source>
        <dbReference type="ARBA" id="ARBA00022906"/>
    </source>
</evidence>
<accession>A0A7U8C2Z6</accession>
<dbReference type="InterPro" id="IPR006129">
    <property type="entry name" value="AdhesinB"/>
</dbReference>
<dbReference type="RefSeq" id="WP_007020071.1">
    <property type="nucleotide sequence ID" value="NZ_CH724125.1"/>
</dbReference>
<comment type="similarity">
    <text evidence="1 6">Belongs to the bacterial solute-binding protein 9 family.</text>
</comment>
<dbReference type="Gene3D" id="3.40.50.1980">
    <property type="entry name" value="Nitrogenase molybdenum iron protein domain"/>
    <property type="match status" value="2"/>
</dbReference>
<dbReference type="GO" id="GO:0046872">
    <property type="term" value="F:metal ion binding"/>
    <property type="evidence" value="ECO:0007669"/>
    <property type="project" value="InterPro"/>
</dbReference>
<dbReference type="EMBL" id="AAOW01000048">
    <property type="protein sequence ID" value="EAR59499.1"/>
    <property type="molecule type" value="Genomic_DNA"/>
</dbReference>
<proteinExistence type="inferred from homology"/>
<dbReference type="PANTHER" id="PTHR42953">
    <property type="entry name" value="HIGH-AFFINITY ZINC UPTAKE SYSTEM PROTEIN ZNUA-RELATED"/>
    <property type="match status" value="1"/>
</dbReference>
<sequence length="309" mass="34467">MIKSLFSFLLLLSSQFSIAANHEPLRVGITLHPYHAYVANIVKDRAEIIPLVDAGFNPHSYELQPADLKRLMTMDALVVNGIGHDEFAFRALEALEAQNSKLGTDIKVIEANKDVPLLAAENTVGAWNPHTFVSISAAIRQVYTIAKELGELDPDNARFYKKNAVSYARELRKLKNRYTQQLLGLDLSGIRIASTHNAYGYFLQEFGIGIDTVIEPAHGVEPSASQLQATIDRIRAADVQILFTELNMDYRYVATVEKATGIRLFHFSHLTFGEYDADLVYREMELNLETLVKALNSVLNQSLADKGDA</sequence>
<dbReference type="InterPro" id="IPR050492">
    <property type="entry name" value="Bact_metal-bind_prot9"/>
</dbReference>
<reference evidence="8 9" key="1">
    <citation type="submission" date="2006-02" db="EMBL/GenBank/DDBJ databases">
        <authorList>
            <person name="Pinhassi J."/>
            <person name="Pedros-Alio C."/>
            <person name="Ferriera S."/>
            <person name="Johnson J."/>
            <person name="Kravitz S."/>
            <person name="Halpern A."/>
            <person name="Remington K."/>
            <person name="Beeson K."/>
            <person name="Tran B."/>
            <person name="Rogers Y.-H."/>
            <person name="Friedman R."/>
            <person name="Venter J.C."/>
        </authorList>
    </citation>
    <scope>NUCLEOTIDE SEQUENCE [LARGE SCALE GENOMIC DNA]</scope>
    <source>
        <strain evidence="8 9">MED92</strain>
    </source>
</reference>
<comment type="caution">
    <text evidence="8">The sequence shown here is derived from an EMBL/GenBank/DDBJ whole genome shotgun (WGS) entry which is preliminary data.</text>
</comment>
<evidence type="ECO:0000256" key="1">
    <source>
        <dbReference type="ARBA" id="ARBA00011028"/>
    </source>
</evidence>
<dbReference type="InterPro" id="IPR006127">
    <property type="entry name" value="ZnuA-like"/>
</dbReference>
<gene>
    <name evidence="8" type="ORF">MED92_11964</name>
</gene>
<dbReference type="OrthoDB" id="9810636at2"/>
<organism evidence="8 9">
    <name type="scientific">Neptuniibacter caesariensis</name>
    <dbReference type="NCBI Taxonomy" id="207954"/>
    <lineage>
        <taxon>Bacteria</taxon>
        <taxon>Pseudomonadati</taxon>
        <taxon>Pseudomonadota</taxon>
        <taxon>Gammaproteobacteria</taxon>
        <taxon>Oceanospirillales</taxon>
        <taxon>Oceanospirillaceae</taxon>
        <taxon>Neptuniibacter</taxon>
    </lineage>
</organism>
<evidence type="ECO:0000256" key="2">
    <source>
        <dbReference type="ARBA" id="ARBA00015915"/>
    </source>
</evidence>
<evidence type="ECO:0000256" key="6">
    <source>
        <dbReference type="RuleBase" id="RU003512"/>
    </source>
</evidence>
<keyword evidence="9" id="KW-1185">Reference proteome</keyword>
<evidence type="ECO:0000313" key="9">
    <source>
        <dbReference type="Proteomes" id="UP000002171"/>
    </source>
</evidence>
<evidence type="ECO:0000313" key="8">
    <source>
        <dbReference type="EMBL" id="EAR59499.1"/>
    </source>
</evidence>
<dbReference type="GO" id="GO:0006829">
    <property type="term" value="P:zinc ion transport"/>
    <property type="evidence" value="ECO:0007669"/>
    <property type="project" value="UniProtKB-KW"/>
</dbReference>
<dbReference type="PRINTS" id="PR00691">
    <property type="entry name" value="ADHESINB"/>
</dbReference>
<dbReference type="SUPFAM" id="SSF53807">
    <property type="entry name" value="Helical backbone' metal receptor"/>
    <property type="match status" value="1"/>
</dbReference>
<feature type="signal peptide" evidence="7">
    <location>
        <begin position="1"/>
        <end position="19"/>
    </location>
</feature>
<evidence type="ECO:0000256" key="4">
    <source>
        <dbReference type="ARBA" id="ARBA00022729"/>
    </source>
</evidence>
<keyword evidence="5" id="KW-0864">Zinc transport</keyword>
<feature type="chain" id="PRO_5030873887" description="High-affinity zinc uptake system protein ZnuA" evidence="7">
    <location>
        <begin position="20"/>
        <end position="309"/>
    </location>
</feature>
<dbReference type="Pfam" id="PF01297">
    <property type="entry name" value="ZnuA"/>
    <property type="match status" value="1"/>
</dbReference>
<protein>
    <recommendedName>
        <fullName evidence="2">High-affinity zinc uptake system protein ZnuA</fullName>
    </recommendedName>
</protein>
<dbReference type="PRINTS" id="PR00690">
    <property type="entry name" value="ADHESNFAMILY"/>
</dbReference>
<keyword evidence="4 7" id="KW-0732">Signal</keyword>
<name>A0A7U8C2Z6_NEPCE</name>
<evidence type="ECO:0000256" key="7">
    <source>
        <dbReference type="SAM" id="SignalP"/>
    </source>
</evidence>
<keyword evidence="3 6" id="KW-0813">Transport</keyword>
<dbReference type="InterPro" id="IPR006128">
    <property type="entry name" value="Lipoprotein_PsaA-like"/>
</dbReference>
<dbReference type="Proteomes" id="UP000002171">
    <property type="component" value="Unassembled WGS sequence"/>
</dbReference>
<dbReference type="GO" id="GO:0007155">
    <property type="term" value="P:cell adhesion"/>
    <property type="evidence" value="ECO:0007669"/>
    <property type="project" value="InterPro"/>
</dbReference>
<dbReference type="PANTHER" id="PTHR42953:SF3">
    <property type="entry name" value="HIGH-AFFINITY ZINC UPTAKE SYSTEM PROTEIN ZNUA"/>
    <property type="match status" value="1"/>
</dbReference>
<keyword evidence="5" id="KW-0406">Ion transport</keyword>
<dbReference type="AlphaFoldDB" id="A0A7U8C2Z6"/>
<keyword evidence="5" id="KW-0862">Zinc</keyword>